<protein>
    <submittedName>
        <fullName evidence="2">Uncharacterized protein</fullName>
    </submittedName>
</protein>
<keyword evidence="3" id="KW-1185">Reference proteome</keyword>
<dbReference type="OrthoDB" id="3546279at2759"/>
<feature type="region of interest" description="Disordered" evidence="1">
    <location>
        <begin position="86"/>
        <end position="105"/>
    </location>
</feature>
<evidence type="ECO:0000313" key="2">
    <source>
        <dbReference type="EMBL" id="TPX09703.1"/>
    </source>
</evidence>
<accession>A0A507APK8</accession>
<comment type="caution">
    <text evidence="2">The sequence shown here is derived from an EMBL/GenBank/DDBJ whole genome shotgun (WGS) entry which is preliminary data.</text>
</comment>
<reference evidence="2 3" key="1">
    <citation type="submission" date="2019-06" db="EMBL/GenBank/DDBJ databases">
        <title>Draft genome sequence of the filamentous fungus Phialemoniopsis curvata isolated from diesel fuel.</title>
        <authorList>
            <person name="Varaljay V.A."/>
            <person name="Lyon W.J."/>
            <person name="Crouch A.L."/>
            <person name="Drake C.E."/>
            <person name="Hollomon J.M."/>
            <person name="Nadeau L.J."/>
            <person name="Nunn H.S."/>
            <person name="Stevenson B.S."/>
            <person name="Bojanowski C.L."/>
            <person name="Crookes-Goodson W.J."/>
        </authorList>
    </citation>
    <scope>NUCLEOTIDE SEQUENCE [LARGE SCALE GENOMIC DNA]</scope>
    <source>
        <strain evidence="2 3">D216</strain>
    </source>
</reference>
<dbReference type="GO" id="GO:0000981">
    <property type="term" value="F:DNA-binding transcription factor activity, RNA polymerase II-specific"/>
    <property type="evidence" value="ECO:0007669"/>
    <property type="project" value="TreeGrafter"/>
</dbReference>
<dbReference type="AlphaFoldDB" id="A0A507APK8"/>
<name>A0A507APK8_9PEZI</name>
<dbReference type="InParanoid" id="A0A507APK8"/>
<dbReference type="PANTHER" id="PTHR47657:SF14">
    <property type="entry name" value="ZN(2)-C6 FUNGAL-TYPE DOMAIN-CONTAINING PROTEIN"/>
    <property type="match status" value="1"/>
</dbReference>
<dbReference type="GeneID" id="41976489"/>
<evidence type="ECO:0000313" key="3">
    <source>
        <dbReference type="Proteomes" id="UP000319257"/>
    </source>
</evidence>
<gene>
    <name evidence="2" type="ORF">E0L32_009042</name>
</gene>
<dbReference type="EMBL" id="SKBQ01000063">
    <property type="protein sequence ID" value="TPX09703.1"/>
    <property type="molecule type" value="Genomic_DNA"/>
</dbReference>
<proteinExistence type="predicted"/>
<dbReference type="PANTHER" id="PTHR47657">
    <property type="entry name" value="STEROL REGULATORY ELEMENT-BINDING PROTEIN ECM22"/>
    <property type="match status" value="1"/>
</dbReference>
<dbReference type="Proteomes" id="UP000319257">
    <property type="component" value="Unassembled WGS sequence"/>
</dbReference>
<feature type="compositionally biased region" description="Polar residues" evidence="1">
    <location>
        <begin position="37"/>
        <end position="63"/>
    </location>
</feature>
<dbReference type="InterPro" id="IPR052400">
    <property type="entry name" value="Zn2-C6_fungal_TF"/>
</dbReference>
<feature type="region of interest" description="Disordered" evidence="1">
    <location>
        <begin position="37"/>
        <end position="64"/>
    </location>
</feature>
<organism evidence="2 3">
    <name type="scientific">Thyridium curvatum</name>
    <dbReference type="NCBI Taxonomy" id="1093900"/>
    <lineage>
        <taxon>Eukaryota</taxon>
        <taxon>Fungi</taxon>
        <taxon>Dikarya</taxon>
        <taxon>Ascomycota</taxon>
        <taxon>Pezizomycotina</taxon>
        <taxon>Sordariomycetes</taxon>
        <taxon>Sordariomycetidae</taxon>
        <taxon>Thyridiales</taxon>
        <taxon>Thyridiaceae</taxon>
        <taxon>Thyridium</taxon>
    </lineage>
</organism>
<sequence>MAGRLPAHKAAKLGHKKSRNGCQKWLECIWADMASRGPTSSTSVDKSPRTQSSHASPTVSIDQPQADVSHHDFGWFRLRPPGTPESLSRWYPQSDTTMDKDEDIPESKERRLLEHRLMQNYLFNLSQPFPVPPGPEWKDLWTRRIPQLALEYDNLLNAVMASSATHLLRSEPDNSHLFAARQRYMVASFRDQRKMVETMTPQSADAVCYAAVIVLVTAFAMLQERELEPYAPPVAWLQMGRGAATVIWMSVQKIMKSGNPEKSDLITISMSFPKLGTDESYFDASFRANFVGILTQQLPSGDHWDDETRDAYERTLSYVGSIQSAIDHGEPTYVICRRLHGFPMVMPPKFIDFVAEKRPRALVILAHYFAMAAQVKGVWWLENDSRGSHTIPQREIGAINSIIPDQWRGQMMWPLEMASLQLRS</sequence>
<evidence type="ECO:0000256" key="1">
    <source>
        <dbReference type="SAM" id="MobiDB-lite"/>
    </source>
</evidence>
<dbReference type="STRING" id="1093900.A0A507APK8"/>
<dbReference type="RefSeq" id="XP_030991414.1">
    <property type="nucleotide sequence ID" value="XM_031143964.1"/>
</dbReference>